<dbReference type="InterPro" id="IPR036514">
    <property type="entry name" value="SGNH_hydro_sf"/>
</dbReference>
<feature type="domain" description="SGNH hydrolase-type esterase" evidence="1">
    <location>
        <begin position="143"/>
        <end position="323"/>
    </location>
</feature>
<evidence type="ECO:0000313" key="3">
    <source>
        <dbReference type="EMBL" id="MBA9026655.1"/>
    </source>
</evidence>
<proteinExistence type="predicted"/>
<sequence length="337" mass="38089">MQQLPLIEKMIHGAVSIEKTETYMKPWRLPYSQAELFLPNGIGGQAELPAGVRIVLRSNTRQIRIGLLAVSEMMQMDCLVNGILNKALLIHSGETYANFNDLSDGSKLIEIYLSQKTAVSITDIWIDEGAEWELVEDSRLHWITYGSSITHCYYSESPSKTWPALVSNKLDFNLTCLGYSGNCFLEPMVARMIRDMPADFISICAGINIIRGNALSDRTFQAALLGFIQIIRDKQKDVPIAIISPIFNREFEKVENKVGLSIEKTRKEILQVIEILKNAGDQHLYYFDGLELFGEDFEMYMPDGLHPNAEGDKIMAARFQQMVEANVPVQGKEKMKK</sequence>
<dbReference type="InterPro" id="IPR048977">
    <property type="entry name" value="SsfX3-like_N"/>
</dbReference>
<dbReference type="Gene3D" id="3.40.50.1110">
    <property type="entry name" value="SGNH hydrolase"/>
    <property type="match status" value="1"/>
</dbReference>
<reference evidence="3 4" key="1">
    <citation type="submission" date="2020-08" db="EMBL/GenBank/DDBJ databases">
        <title>Genomic Encyclopedia of Type Strains, Phase IV (KMG-IV): sequencing the most valuable type-strain genomes for metagenomic binning, comparative biology and taxonomic classification.</title>
        <authorList>
            <person name="Goeker M."/>
        </authorList>
    </citation>
    <scope>NUCLEOTIDE SEQUENCE [LARGE SCALE GENOMIC DNA]</scope>
    <source>
        <strain evidence="3 4">DSM 105481</strain>
    </source>
</reference>
<evidence type="ECO:0000259" key="1">
    <source>
        <dbReference type="Pfam" id="PF14606"/>
    </source>
</evidence>
<dbReference type="SUPFAM" id="SSF52266">
    <property type="entry name" value="SGNH hydrolase"/>
    <property type="match status" value="1"/>
</dbReference>
<name>A0ABR6CQ01_9BACI</name>
<comment type="caution">
    <text evidence="3">The sequence shown here is derived from an EMBL/GenBank/DDBJ whole genome shotgun (WGS) entry which is preliminary data.</text>
</comment>
<evidence type="ECO:0000259" key="2">
    <source>
        <dbReference type="Pfam" id="PF21181"/>
    </source>
</evidence>
<dbReference type="Pfam" id="PF21181">
    <property type="entry name" value="SsfX3_N"/>
    <property type="match status" value="1"/>
</dbReference>
<dbReference type="Pfam" id="PF14606">
    <property type="entry name" value="Lipase_GDSL_3"/>
    <property type="match status" value="1"/>
</dbReference>
<dbReference type="Gene3D" id="2.60.120.260">
    <property type="entry name" value="Galactose-binding domain-like"/>
    <property type="match status" value="1"/>
</dbReference>
<dbReference type="Proteomes" id="UP000626697">
    <property type="component" value="Unassembled WGS sequence"/>
</dbReference>
<organism evidence="3 4">
    <name type="scientific">Peribacillus huizhouensis</name>
    <dbReference type="NCBI Taxonomy" id="1501239"/>
    <lineage>
        <taxon>Bacteria</taxon>
        <taxon>Bacillati</taxon>
        <taxon>Bacillota</taxon>
        <taxon>Bacilli</taxon>
        <taxon>Bacillales</taxon>
        <taxon>Bacillaceae</taxon>
        <taxon>Peribacillus</taxon>
    </lineage>
</organism>
<dbReference type="InterPro" id="IPR013830">
    <property type="entry name" value="SGNH_hydro"/>
</dbReference>
<dbReference type="EMBL" id="JACJHX010000004">
    <property type="protein sequence ID" value="MBA9026655.1"/>
    <property type="molecule type" value="Genomic_DNA"/>
</dbReference>
<feature type="domain" description="SsfX3-like N-terminal" evidence="2">
    <location>
        <begin position="12"/>
        <end position="113"/>
    </location>
</feature>
<keyword evidence="4" id="KW-1185">Reference proteome</keyword>
<dbReference type="RefSeq" id="WP_182502435.1">
    <property type="nucleotide sequence ID" value="NZ_JACJHX010000004.1"/>
</dbReference>
<evidence type="ECO:0000313" key="4">
    <source>
        <dbReference type="Proteomes" id="UP000626697"/>
    </source>
</evidence>
<gene>
    <name evidence="3" type="ORF">HNP81_001940</name>
</gene>
<accession>A0ABR6CQ01</accession>
<protein>
    <recommendedName>
        <fullName evidence="5">GDSL family lipase</fullName>
    </recommendedName>
</protein>
<evidence type="ECO:0008006" key="5">
    <source>
        <dbReference type="Google" id="ProtNLM"/>
    </source>
</evidence>